<sequence length="74" mass="8706">MNNDDPKLEEIRQKLIQHKNEIDKLIRYVAEMQIDKTKSSFWQAAERASKEVDSWPDWKKQGFSAGTRGKRNGQ</sequence>
<dbReference type="STRING" id="1618574.UT24_C0018G0026"/>
<accession>A0A0G0M7B1</accession>
<feature type="region of interest" description="Disordered" evidence="1">
    <location>
        <begin position="53"/>
        <end position="74"/>
    </location>
</feature>
<dbReference type="AlphaFoldDB" id="A0A0G0M7B1"/>
<dbReference type="Proteomes" id="UP000033881">
    <property type="component" value="Unassembled WGS sequence"/>
</dbReference>
<evidence type="ECO:0000313" key="3">
    <source>
        <dbReference type="Proteomes" id="UP000033881"/>
    </source>
</evidence>
<name>A0A0G0M7B1_9BACT</name>
<evidence type="ECO:0000256" key="1">
    <source>
        <dbReference type="SAM" id="MobiDB-lite"/>
    </source>
</evidence>
<organism evidence="2 3">
    <name type="scientific">Candidatus Woesebacteria bacterium GW2011_GWB1_39_12</name>
    <dbReference type="NCBI Taxonomy" id="1618574"/>
    <lineage>
        <taxon>Bacteria</taxon>
        <taxon>Candidatus Woeseibacteriota</taxon>
    </lineage>
</organism>
<reference evidence="2 3" key="1">
    <citation type="journal article" date="2015" name="Nature">
        <title>rRNA introns, odd ribosomes, and small enigmatic genomes across a large radiation of phyla.</title>
        <authorList>
            <person name="Brown C.T."/>
            <person name="Hug L.A."/>
            <person name="Thomas B.C."/>
            <person name="Sharon I."/>
            <person name="Castelle C.J."/>
            <person name="Singh A."/>
            <person name="Wilkins M.J."/>
            <person name="Williams K.H."/>
            <person name="Banfield J.F."/>
        </authorList>
    </citation>
    <scope>NUCLEOTIDE SEQUENCE [LARGE SCALE GENOMIC DNA]</scope>
</reference>
<comment type="caution">
    <text evidence="2">The sequence shown here is derived from an EMBL/GenBank/DDBJ whole genome shotgun (WGS) entry which is preliminary data.</text>
</comment>
<proteinExistence type="predicted"/>
<dbReference type="EMBL" id="LBWB01000018">
    <property type="protein sequence ID" value="KKR00044.1"/>
    <property type="molecule type" value="Genomic_DNA"/>
</dbReference>
<protein>
    <submittedName>
        <fullName evidence="2">Uncharacterized protein</fullName>
    </submittedName>
</protein>
<evidence type="ECO:0000313" key="2">
    <source>
        <dbReference type="EMBL" id="KKR00044.1"/>
    </source>
</evidence>
<gene>
    <name evidence="2" type="ORF">UT24_C0018G0026</name>
</gene>